<dbReference type="Pfam" id="PF02204">
    <property type="entry name" value="VPS9"/>
    <property type="match status" value="1"/>
</dbReference>
<feature type="compositionally biased region" description="Basic residues" evidence="1">
    <location>
        <begin position="352"/>
        <end position="389"/>
    </location>
</feature>
<dbReference type="InterPro" id="IPR037191">
    <property type="entry name" value="VPS9_dom_sf"/>
</dbReference>
<protein>
    <submittedName>
        <fullName evidence="3">Rab gdp/gtp exchange factor</fullName>
    </submittedName>
</protein>
<feature type="region of interest" description="Disordered" evidence="1">
    <location>
        <begin position="934"/>
        <end position="975"/>
    </location>
</feature>
<feature type="compositionally biased region" description="Basic residues" evidence="1">
    <location>
        <begin position="201"/>
        <end position="221"/>
    </location>
</feature>
<feature type="domain" description="VPS9" evidence="2">
    <location>
        <begin position="766"/>
        <end position="904"/>
    </location>
</feature>
<name>A0ABQ8XXT7_9EUKA</name>
<evidence type="ECO:0000313" key="4">
    <source>
        <dbReference type="Proteomes" id="UP001150062"/>
    </source>
</evidence>
<dbReference type="EMBL" id="JAOAOG010000239">
    <property type="protein sequence ID" value="KAJ6237174.1"/>
    <property type="molecule type" value="Genomic_DNA"/>
</dbReference>
<reference evidence="3" key="1">
    <citation type="submission" date="2022-08" db="EMBL/GenBank/DDBJ databases">
        <title>Novel sulfate-reducing endosymbionts in the free-living metamonad Anaeramoeba.</title>
        <authorList>
            <person name="Jerlstrom-Hultqvist J."/>
            <person name="Cepicka I."/>
            <person name="Gallot-Lavallee L."/>
            <person name="Salas-Leiva D."/>
            <person name="Curtis B.A."/>
            <person name="Zahonova K."/>
            <person name="Pipaliya S."/>
            <person name="Dacks J."/>
            <person name="Roger A.J."/>
        </authorList>
    </citation>
    <scope>NUCLEOTIDE SEQUENCE</scope>
    <source>
        <strain evidence="3">Schooner1</strain>
    </source>
</reference>
<dbReference type="SUPFAM" id="SSF109993">
    <property type="entry name" value="VPS9 domain"/>
    <property type="match status" value="1"/>
</dbReference>
<dbReference type="PROSITE" id="PS51205">
    <property type="entry name" value="VPS9"/>
    <property type="match status" value="1"/>
</dbReference>
<feature type="region of interest" description="Disordered" evidence="1">
    <location>
        <begin position="201"/>
        <end position="661"/>
    </location>
</feature>
<feature type="compositionally biased region" description="Acidic residues" evidence="1">
    <location>
        <begin position="322"/>
        <end position="346"/>
    </location>
</feature>
<evidence type="ECO:0000259" key="2">
    <source>
        <dbReference type="PROSITE" id="PS51205"/>
    </source>
</evidence>
<accession>A0ABQ8XXT7</accession>
<feature type="compositionally biased region" description="Basic residues" evidence="1">
    <location>
        <begin position="538"/>
        <end position="563"/>
    </location>
</feature>
<feature type="compositionally biased region" description="Basic residues" evidence="1">
    <location>
        <begin position="1055"/>
        <end position="1075"/>
    </location>
</feature>
<evidence type="ECO:0000256" key="1">
    <source>
        <dbReference type="SAM" id="MobiDB-lite"/>
    </source>
</evidence>
<organism evidence="3 4">
    <name type="scientific">Anaeramoeba flamelloides</name>
    <dbReference type="NCBI Taxonomy" id="1746091"/>
    <lineage>
        <taxon>Eukaryota</taxon>
        <taxon>Metamonada</taxon>
        <taxon>Anaeramoebidae</taxon>
        <taxon>Anaeramoeba</taxon>
    </lineage>
</organism>
<feature type="compositionally biased region" description="Basic and acidic residues" evidence="1">
    <location>
        <begin position="934"/>
        <end position="958"/>
    </location>
</feature>
<feature type="compositionally biased region" description="Basic and acidic residues" evidence="1">
    <location>
        <begin position="520"/>
        <end position="537"/>
    </location>
</feature>
<proteinExistence type="predicted"/>
<feature type="compositionally biased region" description="Basic and acidic residues" evidence="1">
    <location>
        <begin position="436"/>
        <end position="445"/>
    </location>
</feature>
<dbReference type="Gene3D" id="1.20.1050.80">
    <property type="entry name" value="VPS9 domain"/>
    <property type="match status" value="1"/>
</dbReference>
<dbReference type="Proteomes" id="UP001150062">
    <property type="component" value="Unassembled WGS sequence"/>
</dbReference>
<dbReference type="PANTHER" id="PTHR46104:SF1">
    <property type="entry name" value="GENE 9195-RELATED"/>
    <property type="match status" value="1"/>
</dbReference>
<feature type="compositionally biased region" description="Acidic residues" evidence="1">
    <location>
        <begin position="580"/>
        <end position="594"/>
    </location>
</feature>
<feature type="compositionally biased region" description="Low complexity" evidence="1">
    <location>
        <begin position="303"/>
        <end position="321"/>
    </location>
</feature>
<dbReference type="PANTHER" id="PTHR46104">
    <property type="entry name" value="GENE 9195-RELATED-RELATED"/>
    <property type="match status" value="1"/>
</dbReference>
<feature type="compositionally biased region" description="Basic and acidic residues" evidence="1">
    <location>
        <begin position="1031"/>
        <end position="1054"/>
    </location>
</feature>
<dbReference type="InterPro" id="IPR003123">
    <property type="entry name" value="VPS9"/>
</dbReference>
<feature type="compositionally biased region" description="Acidic residues" evidence="1">
    <location>
        <begin position="486"/>
        <end position="498"/>
    </location>
</feature>
<gene>
    <name evidence="3" type="ORF">M0813_26728</name>
</gene>
<feature type="compositionally biased region" description="Basic and acidic residues" evidence="1">
    <location>
        <begin position="627"/>
        <end position="652"/>
    </location>
</feature>
<feature type="compositionally biased region" description="Low complexity" evidence="1">
    <location>
        <begin position="595"/>
        <end position="604"/>
    </location>
</feature>
<feature type="compositionally biased region" description="Acidic residues" evidence="1">
    <location>
        <begin position="509"/>
        <end position="519"/>
    </location>
</feature>
<feature type="compositionally biased region" description="Acidic residues" evidence="1">
    <location>
        <begin position="421"/>
        <end position="435"/>
    </location>
</feature>
<keyword evidence="4" id="KW-1185">Reference proteome</keyword>
<feature type="compositionally biased region" description="Basic residues" evidence="1">
    <location>
        <begin position="249"/>
        <end position="267"/>
    </location>
</feature>
<comment type="caution">
    <text evidence="3">The sequence shown here is derived from an EMBL/GenBank/DDBJ whole genome shotgun (WGS) entry which is preliminary data.</text>
</comment>
<feature type="compositionally biased region" description="Basic and acidic residues" evidence="1">
    <location>
        <begin position="268"/>
        <end position="280"/>
    </location>
</feature>
<sequence length="1130" mass="133003">MSKKTFTNQKIFSFSKYLQNSDLLKQIKKIAQNKSLQLSIIEIYFKHNSTNTQKHNSFLQTHVLIHKKNNISRFVTLNGSIGITKTMKKKKNVDQQQNYTYFTLIDLPPNDKPSLKILRSLDFLTLLSQKKRWETRKFNEIAANDYRTTRSAFLSYLSNQTLNDLGIKIIQLSKTLSYPGYGWKRMEIEKNQNQFKTLKILHLKVQSPHKRKDKKRKKSKPKSNTNPEFSGKKVSHPIKQKSENDKQKDKKNRKQKDKNNRKKKKKIKKEEISEESEKSSESSYLSETEEPSGSEESEKSSESSDLSETQVSSETEGTSEYSESEELSETQESEEPSESSDSEEYNENIKEKSKKKSKKKDKVNRKEKSKKTKEKKKKYKNQNKRKGKNNKKESEPSESSESSDLSETEVSSETEGTSESSESEELSETEESSESEEPKKDNLKEKSKKKDKVKRKEKSQKNKQKKEKYKKKNRKKKKNNKKESESSESSDLSESEESSESKESSESSTETEESEESEEGKENIKEKSKKKDKDNRKEKSKKNKQKGKNNKKHKNNRKKKKKIKREETSEPSESSSEPSDLSETEESSESEEYNESYTETQESGESSESEEYNENIKEKSKKKDKNNRKEKSKNKEQNEKKQSEQGRKENKNSKRNKNKKDLRNIKEIVRINLFQNNKELVPNPMLEINEFIKNFKENLPKNAETKKILIDFVNNITKSIMYSKQIKNIDCDKQLLFCKIFDYIYELILQETHSQIIAIIKKRYKEDIDIQFRSTISNMNYIKLKHFQINKKDIDIKKLATASVWLEKINQSILPSKKLFIINTCVNYLLSSFKKKSDLENKKIFLLLSYIIFHSKISNIKSNVQYIQLYHFSEQFEGTQTEINFKLFKLAIQFLENLKGEKLKKNQTPWRKYILKLQNIVIVEKKDVIEYENDKEKKKTEDKGKEIDEKIKNAKSNKDNSNNSEKIKKKSKISLETSNEKDTLNIIPNKGETQNDLHLKKRAIVTNDPKKIHNKMNENVENGETDLISFTKDDNKQKEINHEKENKENKEHEKNNKKKPKIKINNKNQKKKINKKINLEENLKQSEFGKFFKKDFKKLSLPEVYEFIEEYNKLHSEFINFEKSSNLEKK</sequence>
<feature type="compositionally biased region" description="Basic residues" evidence="1">
    <location>
        <begin position="446"/>
        <end position="480"/>
    </location>
</feature>
<evidence type="ECO:0000313" key="3">
    <source>
        <dbReference type="EMBL" id="KAJ6237174.1"/>
    </source>
</evidence>
<feature type="region of interest" description="Disordered" evidence="1">
    <location>
        <begin position="1024"/>
        <end position="1076"/>
    </location>
</feature>